<feature type="transmembrane region" description="Helical" evidence="1">
    <location>
        <begin position="167"/>
        <end position="186"/>
    </location>
</feature>
<dbReference type="OMA" id="MRIARYK"/>
<feature type="domain" description="Potassium channel" evidence="2">
    <location>
        <begin position="265"/>
        <end position="341"/>
    </location>
</feature>
<gene>
    <name evidence="3" type="ORF">BSAL_87485</name>
</gene>
<evidence type="ECO:0000313" key="4">
    <source>
        <dbReference type="Proteomes" id="UP000051952"/>
    </source>
</evidence>
<accession>A0A0S4J888</accession>
<dbReference type="Proteomes" id="UP000051952">
    <property type="component" value="Unassembled WGS sequence"/>
</dbReference>
<dbReference type="Pfam" id="PF07885">
    <property type="entry name" value="Ion_trans_2"/>
    <property type="match status" value="1"/>
</dbReference>
<keyword evidence="1" id="KW-1133">Transmembrane helix</keyword>
<feature type="transmembrane region" description="Helical" evidence="1">
    <location>
        <begin position="96"/>
        <end position="124"/>
    </location>
</feature>
<evidence type="ECO:0000313" key="3">
    <source>
        <dbReference type="EMBL" id="CUG83153.1"/>
    </source>
</evidence>
<evidence type="ECO:0000259" key="2">
    <source>
        <dbReference type="Pfam" id="PF07885"/>
    </source>
</evidence>
<dbReference type="Gene3D" id="1.10.287.70">
    <property type="match status" value="1"/>
</dbReference>
<feature type="transmembrane region" description="Helical" evidence="1">
    <location>
        <begin position="317"/>
        <end position="342"/>
    </location>
</feature>
<dbReference type="OrthoDB" id="415460at2759"/>
<protein>
    <submittedName>
        <fullName evidence="3">Voltage-gated ion channel superfamily, putative</fullName>
    </submittedName>
</protein>
<keyword evidence="1" id="KW-0472">Membrane</keyword>
<feature type="transmembrane region" description="Helical" evidence="1">
    <location>
        <begin position="35"/>
        <end position="54"/>
    </location>
</feature>
<dbReference type="SUPFAM" id="SSF81324">
    <property type="entry name" value="Voltage-gated potassium channels"/>
    <property type="match status" value="1"/>
</dbReference>
<reference evidence="4" key="1">
    <citation type="submission" date="2015-09" db="EMBL/GenBank/DDBJ databases">
        <authorList>
            <consortium name="Pathogen Informatics"/>
        </authorList>
    </citation>
    <scope>NUCLEOTIDE SEQUENCE [LARGE SCALE GENOMIC DNA]</scope>
    <source>
        <strain evidence="4">Lake Konstanz</strain>
    </source>
</reference>
<dbReference type="AlphaFoldDB" id="A0A0S4J888"/>
<proteinExistence type="predicted"/>
<dbReference type="EMBL" id="CYKH01001090">
    <property type="protein sequence ID" value="CUG83153.1"/>
    <property type="molecule type" value="Genomic_DNA"/>
</dbReference>
<dbReference type="GO" id="GO:0016286">
    <property type="term" value="F:small conductance calcium-activated potassium channel activity"/>
    <property type="evidence" value="ECO:0007669"/>
    <property type="project" value="InterPro"/>
</dbReference>
<dbReference type="PANTHER" id="PTHR10153">
    <property type="entry name" value="SMALL CONDUCTANCE CALCIUM-ACTIVATED POTASSIUM CHANNEL"/>
    <property type="match status" value="1"/>
</dbReference>
<evidence type="ECO:0000256" key="1">
    <source>
        <dbReference type="SAM" id="Phobius"/>
    </source>
</evidence>
<dbReference type="InterPro" id="IPR013099">
    <property type="entry name" value="K_chnl_dom"/>
</dbReference>
<sequence>MLDRLRARLRVRRSVNAFATTSNDQWDRILRVKEIHLSLFSMIGLLASIILSTYKWENRCIPDSAGDCHPDVYVDDNDPNVISASANNTYQYMQNVFAMLVGFQIVISLSSLVVVVLLVQYYGLRMTERQREWSGVEEVDRIEASGAEKTKLEQFFRASYRFWDSSLRWGLLLEILLHCFYPVLWFDSLGSAGSTLEEVAESFVFVRLYLVIRVAYIHSDTYVFRADILKGNKELQKLGYRVNPLTTFKIVFYRHPGKMIISITLGILLVFSFSIFVVERNNNQNLSNVPNCFWFVFESLATIGYGDYTAVSPTGRIVVIVMATVMQFVMVLFGGVVTNLLSPSRELKYVQRYLEQRAADKAYLQAAVALIETAFLERKKMKLMPQHLRNNQSSKRSPAMYSAMRRLRAGRQAIRQSLGAAGDSVMDEKLREIIVLTNDVNKCLHEQGLAALFLQQRVVRSAAVLKQRLSLGTMSTSKAQTIKLDAVEKDPVTKKYPYGHYVSVH</sequence>
<feature type="transmembrane region" description="Helical" evidence="1">
    <location>
        <begin position="259"/>
        <end position="278"/>
    </location>
</feature>
<dbReference type="InterPro" id="IPR015449">
    <property type="entry name" value="K_chnl_Ca-activ_SK"/>
</dbReference>
<keyword evidence="1" id="KW-0812">Transmembrane</keyword>
<keyword evidence="4" id="KW-1185">Reference proteome</keyword>
<dbReference type="GO" id="GO:0016020">
    <property type="term" value="C:membrane"/>
    <property type="evidence" value="ECO:0007669"/>
    <property type="project" value="InterPro"/>
</dbReference>
<dbReference type="VEuPathDB" id="TriTrypDB:BSAL_87485"/>
<organism evidence="3 4">
    <name type="scientific">Bodo saltans</name>
    <name type="common">Flagellated protozoan</name>
    <dbReference type="NCBI Taxonomy" id="75058"/>
    <lineage>
        <taxon>Eukaryota</taxon>
        <taxon>Discoba</taxon>
        <taxon>Euglenozoa</taxon>
        <taxon>Kinetoplastea</taxon>
        <taxon>Metakinetoplastina</taxon>
        <taxon>Eubodonida</taxon>
        <taxon>Bodonidae</taxon>
        <taxon>Bodo</taxon>
    </lineage>
</organism>
<name>A0A0S4J888_BODSA</name>